<dbReference type="SUPFAM" id="SSF116734">
    <property type="entry name" value="DNA methylase specificity domain"/>
    <property type="match status" value="1"/>
</dbReference>
<name>A0ABY2EF94_AVIGA</name>
<evidence type="ECO:0000313" key="2">
    <source>
        <dbReference type="Proteomes" id="UP000294683"/>
    </source>
</evidence>
<gene>
    <name evidence="1" type="ORF">EV689_11259</name>
</gene>
<feature type="non-terminal residue" evidence="1">
    <location>
        <position position="45"/>
    </location>
</feature>
<evidence type="ECO:0000313" key="1">
    <source>
        <dbReference type="EMBL" id="TDP27455.1"/>
    </source>
</evidence>
<sequence length="45" mass="5032">MSNIPKLRFPEFTDAWEKCKLGEVGKTYTGLSGKTKEDFGHGQAK</sequence>
<organism evidence="1 2">
    <name type="scientific">Avibacterium gallinarum</name>
    <name type="common">Pasteurella gallinarum</name>
    <dbReference type="NCBI Taxonomy" id="755"/>
    <lineage>
        <taxon>Bacteria</taxon>
        <taxon>Pseudomonadati</taxon>
        <taxon>Pseudomonadota</taxon>
        <taxon>Gammaproteobacteria</taxon>
        <taxon>Pasteurellales</taxon>
        <taxon>Pasteurellaceae</taxon>
        <taxon>Avibacterium</taxon>
    </lineage>
</organism>
<keyword evidence="2" id="KW-1185">Reference proteome</keyword>
<comment type="caution">
    <text evidence="1">The sequence shown here is derived from an EMBL/GenBank/DDBJ whole genome shotgun (WGS) entry which is preliminary data.</text>
</comment>
<reference evidence="1 2" key="1">
    <citation type="submission" date="2019-03" db="EMBL/GenBank/DDBJ databases">
        <title>Genomic Encyclopedia of Type Strains, Phase IV (KMG-IV): sequencing the most valuable type-strain genomes for metagenomic binning, comparative biology and taxonomic classification.</title>
        <authorList>
            <person name="Goeker M."/>
        </authorList>
    </citation>
    <scope>NUCLEOTIDE SEQUENCE [LARGE SCALE GENOMIC DNA]</scope>
    <source>
        <strain evidence="1 2">DSM 17481</strain>
    </source>
</reference>
<evidence type="ECO:0008006" key="3">
    <source>
        <dbReference type="Google" id="ProtNLM"/>
    </source>
</evidence>
<accession>A0ABY2EF94</accession>
<dbReference type="Proteomes" id="UP000294683">
    <property type="component" value="Unassembled WGS sequence"/>
</dbReference>
<protein>
    <recommendedName>
        <fullName evidence="3">Restriction endonuclease subunit S</fullName>
    </recommendedName>
</protein>
<dbReference type="EMBL" id="SNXJ01000012">
    <property type="protein sequence ID" value="TDP27455.1"/>
    <property type="molecule type" value="Genomic_DNA"/>
</dbReference>
<proteinExistence type="predicted"/>